<reference evidence="1" key="1">
    <citation type="submission" date="2018-05" db="EMBL/GenBank/DDBJ databases">
        <authorList>
            <person name="Lanie J.A."/>
            <person name="Ng W.-L."/>
            <person name="Kazmierczak K.M."/>
            <person name="Andrzejewski T.M."/>
            <person name="Davidsen T.M."/>
            <person name="Wayne K.J."/>
            <person name="Tettelin H."/>
            <person name="Glass J.I."/>
            <person name="Rusch D."/>
            <person name="Podicherti R."/>
            <person name="Tsui H.-C.T."/>
            <person name="Winkler M.E."/>
        </authorList>
    </citation>
    <scope>NUCLEOTIDE SEQUENCE</scope>
</reference>
<protein>
    <submittedName>
        <fullName evidence="1">Uncharacterized protein</fullName>
    </submittedName>
</protein>
<proteinExistence type="predicted"/>
<feature type="non-terminal residue" evidence="1">
    <location>
        <position position="29"/>
    </location>
</feature>
<sequence>MRIKVGEKIPNSKVFILSEEGPKEISIGD</sequence>
<organism evidence="1">
    <name type="scientific">marine metagenome</name>
    <dbReference type="NCBI Taxonomy" id="408172"/>
    <lineage>
        <taxon>unclassified sequences</taxon>
        <taxon>metagenomes</taxon>
        <taxon>ecological metagenomes</taxon>
    </lineage>
</organism>
<accession>A0A383BEA9</accession>
<name>A0A383BEA9_9ZZZZ</name>
<gene>
    <name evidence="1" type="ORF">METZ01_LOCUS471301</name>
</gene>
<dbReference type="EMBL" id="UINC01199833">
    <property type="protein sequence ID" value="SVE18447.1"/>
    <property type="molecule type" value="Genomic_DNA"/>
</dbReference>
<dbReference type="AlphaFoldDB" id="A0A383BEA9"/>
<evidence type="ECO:0000313" key="1">
    <source>
        <dbReference type="EMBL" id="SVE18447.1"/>
    </source>
</evidence>